<dbReference type="OrthoDB" id="448250at2759"/>
<keyword evidence="5 7" id="KW-0472">Membrane</keyword>
<dbReference type="GO" id="GO:0000139">
    <property type="term" value="C:Golgi membrane"/>
    <property type="evidence" value="ECO:0007669"/>
    <property type="project" value="TreeGrafter"/>
</dbReference>
<organism evidence="8 9">
    <name type="scientific">Porphyridium purpureum</name>
    <name type="common">Red alga</name>
    <name type="synonym">Porphyridium cruentum</name>
    <dbReference type="NCBI Taxonomy" id="35688"/>
    <lineage>
        <taxon>Eukaryota</taxon>
        <taxon>Rhodophyta</taxon>
        <taxon>Bangiophyceae</taxon>
        <taxon>Porphyridiales</taxon>
        <taxon>Porphyridiaceae</taxon>
        <taxon>Porphyridium</taxon>
    </lineage>
</organism>
<dbReference type="PANTHER" id="PTHR10743">
    <property type="entry name" value="PROTEIN RER1"/>
    <property type="match status" value="1"/>
</dbReference>
<dbReference type="PANTHER" id="PTHR10743:SF0">
    <property type="entry name" value="PROTEIN RER1"/>
    <property type="match status" value="1"/>
</dbReference>
<comment type="caution">
    <text evidence="8">The sequence shown here is derived from an EMBL/GenBank/DDBJ whole genome shotgun (WGS) entry which is preliminary data.</text>
</comment>
<evidence type="ECO:0000256" key="1">
    <source>
        <dbReference type="ARBA" id="ARBA00004141"/>
    </source>
</evidence>
<evidence type="ECO:0000256" key="6">
    <source>
        <dbReference type="SAM" id="MobiDB-lite"/>
    </source>
</evidence>
<dbReference type="EMBL" id="VRMN01000003">
    <property type="protein sequence ID" value="KAA8495579.1"/>
    <property type="molecule type" value="Genomic_DNA"/>
</dbReference>
<dbReference type="AlphaFoldDB" id="A0A5J4YVP6"/>
<feature type="transmembrane region" description="Helical" evidence="7">
    <location>
        <begin position="135"/>
        <end position="155"/>
    </location>
</feature>
<feature type="region of interest" description="Disordered" evidence="6">
    <location>
        <begin position="289"/>
        <end position="330"/>
    </location>
</feature>
<dbReference type="InterPro" id="IPR004932">
    <property type="entry name" value="Rer1"/>
</dbReference>
<comment type="subcellular location">
    <subcellularLocation>
        <location evidence="1">Membrane</location>
        <topology evidence="1">Multi-pass membrane protein</topology>
    </subcellularLocation>
</comment>
<feature type="compositionally biased region" description="Polar residues" evidence="6">
    <location>
        <begin position="290"/>
        <end position="302"/>
    </location>
</feature>
<feature type="transmembrane region" description="Helical" evidence="7">
    <location>
        <begin position="250"/>
        <end position="267"/>
    </location>
</feature>
<dbReference type="GO" id="GO:0006621">
    <property type="term" value="P:protein retention in ER lumen"/>
    <property type="evidence" value="ECO:0007669"/>
    <property type="project" value="TreeGrafter"/>
</dbReference>
<keyword evidence="3 7" id="KW-0812">Transmembrane</keyword>
<accession>A0A5J4YVP6</accession>
<keyword evidence="4 7" id="KW-1133">Transmembrane helix</keyword>
<name>A0A5J4YVP6_PORPP</name>
<dbReference type="Proteomes" id="UP000324585">
    <property type="component" value="Unassembled WGS sequence"/>
</dbReference>
<feature type="compositionally biased region" description="Basic and acidic residues" evidence="6">
    <location>
        <begin position="315"/>
        <end position="330"/>
    </location>
</feature>
<protein>
    <submittedName>
        <fullName evidence="8">Protein RER1B</fullName>
    </submittedName>
</protein>
<evidence type="ECO:0000256" key="5">
    <source>
        <dbReference type="ARBA" id="ARBA00023136"/>
    </source>
</evidence>
<dbReference type="Pfam" id="PF03248">
    <property type="entry name" value="Rer1"/>
    <property type="match status" value="1"/>
</dbReference>
<evidence type="ECO:0000256" key="3">
    <source>
        <dbReference type="ARBA" id="ARBA00022692"/>
    </source>
</evidence>
<gene>
    <name evidence="8" type="ORF">FVE85_1734</name>
</gene>
<sequence length="330" mass="35660">MDGVSNVPAITSERCIKQKTMGDVDGRGAEFSPPPQAPIAGAADSVPPLRAPMAESVSNGTLRHTAQPPPYAPPRGLGVAVPRVPAPAVSIAAPDAAMAPGLGTGPATGGMDFSGRQGSFMDQASRRYSVFLDQITPLILYRWLAFVVVLLSFALRMFMIHGFYIVAYVLFIFLLNQFILFLQPKDRSALGDNSAADSDEPGLPTTSVVDFDTYRPFYRRLPEFKFWHSATRATLLAIVCTFVPFLDVPVFWPILVVYSVVLFFATMRKQLADMKRFKYVPWDIGKKQKYSGTSKSVASTETAGGSRPSASGAGAKRDGGRPPKAGKSDS</sequence>
<feature type="region of interest" description="Disordered" evidence="6">
    <location>
        <begin position="1"/>
        <end position="53"/>
    </location>
</feature>
<keyword evidence="9" id="KW-1185">Reference proteome</keyword>
<feature type="compositionally biased region" description="Basic and acidic residues" evidence="6">
    <location>
        <begin position="14"/>
        <end position="28"/>
    </location>
</feature>
<reference evidence="9" key="1">
    <citation type="journal article" date="2019" name="Nat. Commun.">
        <title>Expansion of phycobilisome linker gene families in mesophilic red algae.</title>
        <authorList>
            <person name="Lee J."/>
            <person name="Kim D."/>
            <person name="Bhattacharya D."/>
            <person name="Yoon H.S."/>
        </authorList>
    </citation>
    <scope>NUCLEOTIDE SEQUENCE [LARGE SCALE GENOMIC DNA]</scope>
    <source>
        <strain evidence="9">CCMP 1328</strain>
    </source>
</reference>
<dbReference type="GO" id="GO:0006890">
    <property type="term" value="P:retrograde vesicle-mediated transport, Golgi to endoplasmic reticulum"/>
    <property type="evidence" value="ECO:0007669"/>
    <property type="project" value="TreeGrafter"/>
</dbReference>
<dbReference type="GO" id="GO:0005783">
    <property type="term" value="C:endoplasmic reticulum"/>
    <property type="evidence" value="ECO:0007669"/>
    <property type="project" value="GOC"/>
</dbReference>
<feature type="transmembrane region" description="Helical" evidence="7">
    <location>
        <begin position="161"/>
        <end position="182"/>
    </location>
</feature>
<comment type="similarity">
    <text evidence="2">Belongs to the RER1 family.</text>
</comment>
<evidence type="ECO:0000256" key="7">
    <source>
        <dbReference type="SAM" id="Phobius"/>
    </source>
</evidence>
<evidence type="ECO:0000256" key="4">
    <source>
        <dbReference type="ARBA" id="ARBA00022989"/>
    </source>
</evidence>
<feature type="transmembrane region" description="Helical" evidence="7">
    <location>
        <begin position="226"/>
        <end position="244"/>
    </location>
</feature>
<evidence type="ECO:0000313" key="9">
    <source>
        <dbReference type="Proteomes" id="UP000324585"/>
    </source>
</evidence>
<evidence type="ECO:0000256" key="2">
    <source>
        <dbReference type="ARBA" id="ARBA00006070"/>
    </source>
</evidence>
<evidence type="ECO:0000313" key="8">
    <source>
        <dbReference type="EMBL" id="KAA8495579.1"/>
    </source>
</evidence>
<feature type="compositionally biased region" description="Low complexity" evidence="6">
    <location>
        <begin position="303"/>
        <end position="314"/>
    </location>
</feature>
<proteinExistence type="inferred from homology"/>